<organism evidence="2">
    <name type="scientific">Leuconostoc lactis</name>
    <dbReference type="NCBI Taxonomy" id="1246"/>
    <lineage>
        <taxon>Bacteria</taxon>
        <taxon>Bacillati</taxon>
        <taxon>Bacillota</taxon>
        <taxon>Bacilli</taxon>
        <taxon>Lactobacillales</taxon>
        <taxon>Lactobacillaceae</taxon>
        <taxon>Leuconostoc</taxon>
    </lineage>
</organism>
<proteinExistence type="predicted"/>
<reference evidence="2" key="1">
    <citation type="journal article" date="1994" name="Microbiology">
        <title>Nucleotide sequence and structural organization of the small, broad-host-range plasmid pCI411 from Leuconostoc lactis 533.</title>
        <authorList>
            <person name="Coffey A."/>
            <person name="Harrington A."/>
            <person name="Kearney K."/>
            <person name="Daly C."/>
            <person name="Fitzgerald G."/>
        </authorList>
    </citation>
    <scope>NUCLEOTIDE SEQUENCE</scope>
    <source>
        <strain evidence="2">533</strain>
        <plasmid evidence="2">pCI411</plasmid>
    </source>
</reference>
<name>Q52223_LEULA</name>
<geneLocation type="plasmid" evidence="2">
    <name>pCI411</name>
</geneLocation>
<keyword evidence="1" id="KW-0175">Coiled coil</keyword>
<dbReference type="AlphaFoldDB" id="Q52223"/>
<keyword evidence="2" id="KW-0614">Plasmid</keyword>
<sequence>MMDREKELQAEIKDLKKENEELKKRIERYREIEVELSTEVDLLSYTLHGSPTGIIK</sequence>
<evidence type="ECO:0000256" key="1">
    <source>
        <dbReference type="SAM" id="Coils"/>
    </source>
</evidence>
<gene>
    <name evidence="2" type="primary">repA</name>
</gene>
<accession>Q52223</accession>
<feature type="coiled-coil region" evidence="1">
    <location>
        <begin position="1"/>
        <end position="39"/>
    </location>
</feature>
<dbReference type="RefSeq" id="WP_011117348.1">
    <property type="nucleotide sequence ID" value="NC_004992.1"/>
</dbReference>
<dbReference type="EMBL" id="L25529">
    <property type="protein sequence ID" value="AAA66486.1"/>
    <property type="molecule type" value="Genomic_DNA"/>
</dbReference>
<protein>
    <submittedName>
        <fullName evidence="2">Repressor protein</fullName>
    </submittedName>
</protein>
<evidence type="ECO:0000313" key="2">
    <source>
        <dbReference type="EMBL" id="AAA66486.1"/>
    </source>
</evidence>